<dbReference type="HOGENOM" id="CLU_782669_0_0_5"/>
<feature type="repeat" description="TPR" evidence="3">
    <location>
        <begin position="311"/>
        <end position="344"/>
    </location>
</feature>
<name>A1B4D0_PARDP</name>
<dbReference type="STRING" id="318586.Pden_2282"/>
<dbReference type="InterPro" id="IPR019734">
    <property type="entry name" value="TPR_rpt"/>
</dbReference>
<dbReference type="eggNOG" id="COG0457">
    <property type="taxonomic scope" value="Bacteria"/>
</dbReference>
<dbReference type="InterPro" id="IPR013105">
    <property type="entry name" value="TPR_2"/>
</dbReference>
<dbReference type="EnsemblBacteria" id="ABL70374">
    <property type="protein sequence ID" value="ABL70374"/>
    <property type="gene ID" value="Pden_2282"/>
</dbReference>
<evidence type="ECO:0000256" key="3">
    <source>
        <dbReference type="PROSITE-ProRule" id="PRU00339"/>
    </source>
</evidence>
<keyword evidence="5" id="KW-1185">Reference proteome</keyword>
<protein>
    <submittedName>
        <fullName evidence="4">Tetratricopeptide TPR_2 repeat protein</fullName>
    </submittedName>
</protein>
<dbReference type="EMBL" id="CP000489">
    <property type="protein sequence ID" value="ABL70374.1"/>
    <property type="molecule type" value="Genomic_DNA"/>
</dbReference>
<evidence type="ECO:0000313" key="5">
    <source>
        <dbReference type="Proteomes" id="UP000000361"/>
    </source>
</evidence>
<evidence type="ECO:0000256" key="2">
    <source>
        <dbReference type="ARBA" id="ARBA00022803"/>
    </source>
</evidence>
<dbReference type="Gene3D" id="1.25.40.10">
    <property type="entry name" value="Tetratricopeptide repeat domain"/>
    <property type="match status" value="2"/>
</dbReference>
<dbReference type="Pfam" id="PF13174">
    <property type="entry name" value="TPR_6"/>
    <property type="match status" value="1"/>
</dbReference>
<dbReference type="Proteomes" id="UP000000361">
    <property type="component" value="Chromosome 1"/>
</dbReference>
<dbReference type="Gene3D" id="3.40.50.1820">
    <property type="entry name" value="alpha/beta hydrolase"/>
    <property type="match status" value="1"/>
</dbReference>
<keyword evidence="1" id="KW-0677">Repeat</keyword>
<dbReference type="SUPFAM" id="SSF48452">
    <property type="entry name" value="TPR-like"/>
    <property type="match status" value="1"/>
</dbReference>
<evidence type="ECO:0000256" key="1">
    <source>
        <dbReference type="ARBA" id="ARBA00022737"/>
    </source>
</evidence>
<evidence type="ECO:0000313" key="4">
    <source>
        <dbReference type="EMBL" id="ABL70374.1"/>
    </source>
</evidence>
<proteinExistence type="predicted"/>
<organism evidence="4 5">
    <name type="scientific">Paracoccus denitrificans (strain Pd 1222)</name>
    <dbReference type="NCBI Taxonomy" id="318586"/>
    <lineage>
        <taxon>Bacteria</taxon>
        <taxon>Pseudomonadati</taxon>
        <taxon>Pseudomonadota</taxon>
        <taxon>Alphaproteobacteria</taxon>
        <taxon>Rhodobacterales</taxon>
        <taxon>Paracoccaceae</taxon>
        <taxon>Paracoccus</taxon>
    </lineage>
</organism>
<dbReference type="AlphaFoldDB" id="A1B4D0"/>
<dbReference type="InterPro" id="IPR029058">
    <property type="entry name" value="AB_hydrolase_fold"/>
</dbReference>
<keyword evidence="2 3" id="KW-0802">TPR repeat</keyword>
<dbReference type="Pfam" id="PF07719">
    <property type="entry name" value="TPR_2"/>
    <property type="match status" value="1"/>
</dbReference>
<dbReference type="InterPro" id="IPR011990">
    <property type="entry name" value="TPR-like_helical_dom_sf"/>
</dbReference>
<accession>A1B4D0</accession>
<dbReference type="OrthoDB" id="1997677at2"/>
<sequence>MLILFTATGAPEGRFNFWQTAQELSTDTHVLLVQGWSNTWYQDGVRGLGKSLNTSIKEIEKLCQSKGVREVFCSGQSMGGYGALLFAGLVKGARAIAFGAETILDLPHSQYSRKANRDVKVRHPDLAKSFKDGLNALLISGERDPIDVYCANHLMGVPGVEVRTMRFVGHGPAGYLRNRARLVPTLRNFMSGEPLPPMPEYGDALSHGGFPRQFYHGWCALRSKNYAEAVYELQGATESYPASDEAHHLLGQAYEGVGDISEAMSSYAVANSIVARKDSMVSFASCLRRLGSDKGSLYVCKTTKNKWPDYAPAHFGEGLSYMKMGRKMDARKCFQRACELEPLNAHYRARLERT</sequence>
<reference evidence="5" key="1">
    <citation type="submission" date="2006-12" db="EMBL/GenBank/DDBJ databases">
        <title>Complete sequence of chromosome 1 of Paracoccus denitrificans PD1222.</title>
        <authorList>
            <person name="Copeland A."/>
            <person name="Lucas S."/>
            <person name="Lapidus A."/>
            <person name="Barry K."/>
            <person name="Detter J.C."/>
            <person name="Glavina del Rio T."/>
            <person name="Hammon N."/>
            <person name="Israni S."/>
            <person name="Dalin E."/>
            <person name="Tice H."/>
            <person name="Pitluck S."/>
            <person name="Munk A.C."/>
            <person name="Brettin T."/>
            <person name="Bruce D."/>
            <person name="Han C."/>
            <person name="Tapia R."/>
            <person name="Gilna P."/>
            <person name="Schmutz J."/>
            <person name="Larimer F."/>
            <person name="Land M."/>
            <person name="Hauser L."/>
            <person name="Kyrpides N."/>
            <person name="Lykidis A."/>
            <person name="Spiro S."/>
            <person name="Richardson D.J."/>
            <person name="Moir J.W.B."/>
            <person name="Ferguson S.J."/>
            <person name="van Spanning R.J.M."/>
            <person name="Richardson P."/>
        </authorList>
    </citation>
    <scope>NUCLEOTIDE SEQUENCE [LARGE SCALE GENOMIC DNA]</scope>
    <source>
        <strain evidence="5">Pd 1222</strain>
    </source>
</reference>
<dbReference type="KEGG" id="pde:Pden_2282"/>
<dbReference type="SUPFAM" id="SSF53474">
    <property type="entry name" value="alpha/beta-Hydrolases"/>
    <property type="match status" value="1"/>
</dbReference>
<dbReference type="SMART" id="SM00028">
    <property type="entry name" value="TPR"/>
    <property type="match status" value="1"/>
</dbReference>
<dbReference type="GeneID" id="93450679"/>
<dbReference type="RefSeq" id="WP_011748567.1">
    <property type="nucleotide sequence ID" value="NC_008686.1"/>
</dbReference>
<dbReference type="PROSITE" id="PS50005">
    <property type="entry name" value="TPR"/>
    <property type="match status" value="1"/>
</dbReference>
<gene>
    <name evidence="4" type="ordered locus">Pden_2282</name>
</gene>